<dbReference type="HOGENOM" id="CLU_836801_0_0_1"/>
<name>A0A010RXF9_9PEZI</name>
<dbReference type="KEGG" id="cfj:CFIO01_12220"/>
<gene>
    <name evidence="1" type="ORF">CFIO01_12220</name>
</gene>
<evidence type="ECO:0000313" key="2">
    <source>
        <dbReference type="Proteomes" id="UP000020467"/>
    </source>
</evidence>
<dbReference type="EMBL" id="JARH01000771">
    <property type="protein sequence ID" value="EXF76963.1"/>
    <property type="molecule type" value="Genomic_DNA"/>
</dbReference>
<organism evidence="1 2">
    <name type="scientific">Colletotrichum fioriniae PJ7</name>
    <dbReference type="NCBI Taxonomy" id="1445577"/>
    <lineage>
        <taxon>Eukaryota</taxon>
        <taxon>Fungi</taxon>
        <taxon>Dikarya</taxon>
        <taxon>Ascomycota</taxon>
        <taxon>Pezizomycotina</taxon>
        <taxon>Sordariomycetes</taxon>
        <taxon>Hypocreomycetidae</taxon>
        <taxon>Glomerellales</taxon>
        <taxon>Glomerellaceae</taxon>
        <taxon>Colletotrichum</taxon>
        <taxon>Colletotrichum acutatum species complex</taxon>
    </lineage>
</organism>
<reference evidence="1 2" key="1">
    <citation type="submission" date="2014-02" db="EMBL/GenBank/DDBJ databases">
        <title>The genome sequence of Colletotrichum fioriniae PJ7.</title>
        <authorList>
            <person name="Baroncelli R."/>
            <person name="Thon M.R."/>
        </authorList>
    </citation>
    <scope>NUCLEOTIDE SEQUENCE [LARGE SCALE GENOMIC DNA]</scope>
    <source>
        <strain evidence="1 2">PJ7</strain>
    </source>
</reference>
<dbReference type="AlphaFoldDB" id="A0A010RXF9"/>
<proteinExistence type="predicted"/>
<dbReference type="OrthoDB" id="4817441at2759"/>
<dbReference type="Proteomes" id="UP000020467">
    <property type="component" value="Unassembled WGS sequence"/>
</dbReference>
<accession>A0A010RXF9</accession>
<evidence type="ECO:0000313" key="1">
    <source>
        <dbReference type="EMBL" id="EXF76963.1"/>
    </source>
</evidence>
<keyword evidence="2" id="KW-1185">Reference proteome</keyword>
<protein>
    <submittedName>
        <fullName evidence="1">Uncharacterized protein</fullName>
    </submittedName>
</protein>
<sequence>MATQHNDRVDFTMGNLQAALTYTPQPSGDFPSPKAAEAADWLAHILSKNESGQFMSPATRARAERLHHLCSESVYWPLSHLVNPALDAVKHGRHEIESLIRIDGRNKAAGLKWICMAKDYIVTRYAPYSKEIENKRRKMESQTWRQLFNGRKSVGPIVKCPYETSAMFAVMDWVDIDRILDFETRENSRWTEYPGISAFVDFSTKIPGRQPPSKLTSYLEDVAKAHGDLNWGKVRKFIKMYIAQRYPASPNLYTETDWFENPLLFSHIPNSQNEIQTNTSSSTSGIVETPEDAQCRRRQKFDEDSRALSEWTPKCCSDYKLLAIRAMGTFDA</sequence>
<comment type="caution">
    <text evidence="1">The sequence shown here is derived from an EMBL/GenBank/DDBJ whole genome shotgun (WGS) entry which is preliminary data.</text>
</comment>